<dbReference type="AlphaFoldDB" id="A0A4U5PCQ6"/>
<dbReference type="SUPFAM" id="SSF57302">
    <property type="entry name" value="Snake toxin-like"/>
    <property type="match status" value="1"/>
</dbReference>
<comment type="caution">
    <text evidence="2">The sequence shown here is derived from an EMBL/GenBank/DDBJ whole genome shotgun (WGS) entry which is preliminary data.</text>
</comment>
<reference evidence="2 3" key="2">
    <citation type="journal article" date="2019" name="G3 (Bethesda)">
        <title>Hybrid Assembly of the Genome of the Entomopathogenic Nematode Steinernema carpocapsae Identifies the X-Chromosome.</title>
        <authorList>
            <person name="Serra L."/>
            <person name="Macchietto M."/>
            <person name="Macias-Munoz A."/>
            <person name="McGill C.J."/>
            <person name="Rodriguez I.M."/>
            <person name="Rodriguez B."/>
            <person name="Murad R."/>
            <person name="Mortazavi A."/>
        </authorList>
    </citation>
    <scope>NUCLEOTIDE SEQUENCE [LARGE SCALE GENOMIC DNA]</scope>
    <source>
        <strain evidence="2 3">ALL</strain>
    </source>
</reference>
<evidence type="ECO:0000313" key="3">
    <source>
        <dbReference type="Proteomes" id="UP000298663"/>
    </source>
</evidence>
<dbReference type="Proteomes" id="UP000298663">
    <property type="component" value="Unassembled WGS sequence"/>
</dbReference>
<sequence>MRLGSFVIIWFTILAVSSAIRCYKGTVRNGTLVHSMPRSINCRGVYYCYQRTVFRRGGLGFDDIELSCDHERCIMSGLVMDLRPDGSEKYVSCCRSDFCNGPRPWRKI</sequence>
<accession>A0A4U5PCQ6</accession>
<dbReference type="EMBL" id="AZBU02000002">
    <property type="protein sequence ID" value="TKR94162.1"/>
    <property type="molecule type" value="Genomic_DNA"/>
</dbReference>
<name>A0A4U5PCQ6_STECR</name>
<feature type="signal peptide" evidence="1">
    <location>
        <begin position="1"/>
        <end position="19"/>
    </location>
</feature>
<organism evidence="2 3">
    <name type="scientific">Steinernema carpocapsae</name>
    <name type="common">Entomopathogenic nematode</name>
    <dbReference type="NCBI Taxonomy" id="34508"/>
    <lineage>
        <taxon>Eukaryota</taxon>
        <taxon>Metazoa</taxon>
        <taxon>Ecdysozoa</taxon>
        <taxon>Nematoda</taxon>
        <taxon>Chromadorea</taxon>
        <taxon>Rhabditida</taxon>
        <taxon>Tylenchina</taxon>
        <taxon>Panagrolaimomorpha</taxon>
        <taxon>Strongyloidoidea</taxon>
        <taxon>Steinernematidae</taxon>
        <taxon>Steinernema</taxon>
    </lineage>
</organism>
<proteinExistence type="predicted"/>
<protein>
    <submittedName>
        <fullName evidence="2">Uncharacterized protein</fullName>
    </submittedName>
</protein>
<feature type="chain" id="PRO_5020567449" evidence="1">
    <location>
        <begin position="20"/>
        <end position="108"/>
    </location>
</feature>
<evidence type="ECO:0000256" key="1">
    <source>
        <dbReference type="SAM" id="SignalP"/>
    </source>
</evidence>
<reference evidence="2 3" key="1">
    <citation type="journal article" date="2015" name="Genome Biol.">
        <title>Comparative genomics of Steinernema reveals deeply conserved gene regulatory networks.</title>
        <authorList>
            <person name="Dillman A.R."/>
            <person name="Macchietto M."/>
            <person name="Porter C.F."/>
            <person name="Rogers A."/>
            <person name="Williams B."/>
            <person name="Antoshechkin I."/>
            <person name="Lee M.M."/>
            <person name="Goodwin Z."/>
            <person name="Lu X."/>
            <person name="Lewis E.E."/>
            <person name="Goodrich-Blair H."/>
            <person name="Stock S.P."/>
            <person name="Adams B.J."/>
            <person name="Sternberg P.W."/>
            <person name="Mortazavi A."/>
        </authorList>
    </citation>
    <scope>NUCLEOTIDE SEQUENCE [LARGE SCALE GENOMIC DNA]</scope>
    <source>
        <strain evidence="2 3">ALL</strain>
    </source>
</reference>
<keyword evidence="1" id="KW-0732">Signal</keyword>
<gene>
    <name evidence="2" type="ORF">L596_008486</name>
</gene>
<dbReference type="InterPro" id="IPR045860">
    <property type="entry name" value="Snake_toxin-like_sf"/>
</dbReference>
<keyword evidence="3" id="KW-1185">Reference proteome</keyword>
<evidence type="ECO:0000313" key="2">
    <source>
        <dbReference type="EMBL" id="TKR94162.1"/>
    </source>
</evidence>